<dbReference type="GO" id="GO:0043190">
    <property type="term" value="C:ATP-binding cassette (ABC) transporter complex"/>
    <property type="evidence" value="ECO:0007669"/>
    <property type="project" value="InterPro"/>
</dbReference>
<evidence type="ECO:0000256" key="5">
    <source>
        <dbReference type="ARBA" id="ARBA00022692"/>
    </source>
</evidence>
<keyword evidence="3 9" id="KW-0813">Transport</keyword>
<dbReference type="InterPro" id="IPR051449">
    <property type="entry name" value="ABC-2_transporter_component"/>
</dbReference>
<keyword evidence="12" id="KW-1185">Reference proteome</keyword>
<comment type="caution">
    <text evidence="11">The sequence shown here is derived from an EMBL/GenBank/DDBJ whole genome shotgun (WGS) entry which is preliminary data.</text>
</comment>
<feature type="domain" description="ABC transmembrane type-2" evidence="10">
    <location>
        <begin position="11"/>
        <end position="241"/>
    </location>
</feature>
<protein>
    <recommendedName>
        <fullName evidence="9">Transport permease protein</fullName>
    </recommendedName>
</protein>
<evidence type="ECO:0000313" key="12">
    <source>
        <dbReference type="Proteomes" id="UP000293764"/>
    </source>
</evidence>
<dbReference type="GO" id="GO:0140359">
    <property type="term" value="F:ABC-type transporter activity"/>
    <property type="evidence" value="ECO:0007669"/>
    <property type="project" value="InterPro"/>
</dbReference>
<organism evidence="11 12">
    <name type="scientific">Pengzhenrongella frigida</name>
    <dbReference type="NCBI Taxonomy" id="1259133"/>
    <lineage>
        <taxon>Bacteria</taxon>
        <taxon>Bacillati</taxon>
        <taxon>Actinomycetota</taxon>
        <taxon>Actinomycetes</taxon>
        <taxon>Micrococcales</taxon>
        <taxon>Pengzhenrongella</taxon>
    </lineage>
</organism>
<dbReference type="InterPro" id="IPR013525">
    <property type="entry name" value="ABC2_TM"/>
</dbReference>
<dbReference type="RefSeq" id="WP_130104252.1">
    <property type="nucleotide sequence ID" value="NZ_SDWW01000080.1"/>
</dbReference>
<feature type="transmembrane region" description="Helical" evidence="9">
    <location>
        <begin position="129"/>
        <end position="153"/>
    </location>
</feature>
<comment type="subcellular location">
    <subcellularLocation>
        <location evidence="1 9">Cell membrane</location>
        <topology evidence="1 9">Multi-pass membrane protein</topology>
    </subcellularLocation>
</comment>
<feature type="transmembrane region" description="Helical" evidence="9">
    <location>
        <begin position="160"/>
        <end position="179"/>
    </location>
</feature>
<dbReference type="PANTHER" id="PTHR30294">
    <property type="entry name" value="MEMBRANE COMPONENT OF ABC TRANSPORTER YHHJ-RELATED"/>
    <property type="match status" value="1"/>
</dbReference>
<dbReference type="AlphaFoldDB" id="A0A4Q5MVB2"/>
<comment type="similarity">
    <text evidence="2 9">Belongs to the ABC-2 integral membrane protein family.</text>
</comment>
<evidence type="ECO:0000256" key="1">
    <source>
        <dbReference type="ARBA" id="ARBA00004651"/>
    </source>
</evidence>
<evidence type="ECO:0000313" key="11">
    <source>
        <dbReference type="EMBL" id="RYV49399.1"/>
    </source>
</evidence>
<name>A0A4Q5MVB2_9MICO</name>
<evidence type="ECO:0000256" key="7">
    <source>
        <dbReference type="ARBA" id="ARBA00023136"/>
    </source>
</evidence>
<dbReference type="GO" id="GO:0046677">
    <property type="term" value="P:response to antibiotic"/>
    <property type="evidence" value="ECO:0007669"/>
    <property type="project" value="UniProtKB-KW"/>
</dbReference>
<keyword evidence="6 9" id="KW-1133">Transmembrane helix</keyword>
<evidence type="ECO:0000259" key="10">
    <source>
        <dbReference type="PROSITE" id="PS51012"/>
    </source>
</evidence>
<gene>
    <name evidence="11" type="ORF">EUA98_18990</name>
</gene>
<evidence type="ECO:0000256" key="6">
    <source>
        <dbReference type="ARBA" id="ARBA00022989"/>
    </source>
</evidence>
<evidence type="ECO:0000256" key="4">
    <source>
        <dbReference type="ARBA" id="ARBA00022475"/>
    </source>
</evidence>
<sequence>MSPRMSLATAARVLRQVRHDPRTIALIVILPCLLLGLVAWMFDGTPVLDTIGPSLLGVFPLIVMFLVTSVTMLRERLSGTLERLMTMPLRRGDVVVGYALAFGLLAALQALVLVTFAVGVCGMNVAGPLWAVILVAVLDAVLGASLGLAVSALARTEFQAVQMMPAFIFPQLILCGLIMPRDQMPAVLEAISVVLPLTYVVDAMQTLSTDADVAAIWGDVAVIAGFIVVAVAVGATTLRRRTP</sequence>
<dbReference type="PIRSF" id="PIRSF006648">
    <property type="entry name" value="DrrB"/>
    <property type="match status" value="1"/>
</dbReference>
<accession>A0A4Q5MVB2</accession>
<reference evidence="11 12" key="1">
    <citation type="submission" date="2019-01" db="EMBL/GenBank/DDBJ databases">
        <title>Novel species of Cellulomonas.</title>
        <authorList>
            <person name="Liu Q."/>
            <person name="Xin Y.-H."/>
        </authorList>
    </citation>
    <scope>NUCLEOTIDE SEQUENCE [LARGE SCALE GENOMIC DNA]</scope>
    <source>
        <strain evidence="11 12">HLT2-17</strain>
    </source>
</reference>
<dbReference type="EMBL" id="SDWW01000080">
    <property type="protein sequence ID" value="RYV49399.1"/>
    <property type="molecule type" value="Genomic_DNA"/>
</dbReference>
<keyword evidence="8" id="KW-0046">Antibiotic resistance</keyword>
<feature type="transmembrane region" description="Helical" evidence="9">
    <location>
        <begin position="54"/>
        <end position="73"/>
    </location>
</feature>
<keyword evidence="4 9" id="KW-1003">Cell membrane</keyword>
<dbReference type="InterPro" id="IPR000412">
    <property type="entry name" value="ABC_2_transport"/>
</dbReference>
<dbReference type="InterPro" id="IPR047817">
    <property type="entry name" value="ABC2_TM_bact-type"/>
</dbReference>
<dbReference type="OrthoDB" id="9776218at2"/>
<dbReference type="PROSITE" id="PS51012">
    <property type="entry name" value="ABC_TM2"/>
    <property type="match status" value="1"/>
</dbReference>
<proteinExistence type="inferred from homology"/>
<feature type="transmembrane region" description="Helical" evidence="9">
    <location>
        <begin position="214"/>
        <end position="238"/>
    </location>
</feature>
<feature type="transmembrane region" description="Helical" evidence="9">
    <location>
        <begin position="21"/>
        <end position="42"/>
    </location>
</feature>
<keyword evidence="7 9" id="KW-0472">Membrane</keyword>
<evidence type="ECO:0000256" key="2">
    <source>
        <dbReference type="ARBA" id="ARBA00007783"/>
    </source>
</evidence>
<feature type="transmembrane region" description="Helical" evidence="9">
    <location>
        <begin position="94"/>
        <end position="117"/>
    </location>
</feature>
<evidence type="ECO:0000256" key="3">
    <source>
        <dbReference type="ARBA" id="ARBA00022448"/>
    </source>
</evidence>
<dbReference type="Pfam" id="PF01061">
    <property type="entry name" value="ABC2_membrane"/>
    <property type="match status" value="1"/>
</dbReference>
<evidence type="ECO:0000256" key="8">
    <source>
        <dbReference type="ARBA" id="ARBA00023251"/>
    </source>
</evidence>
<dbReference type="Proteomes" id="UP000293764">
    <property type="component" value="Unassembled WGS sequence"/>
</dbReference>
<dbReference type="PANTHER" id="PTHR30294:SF38">
    <property type="entry name" value="TRANSPORT PERMEASE PROTEIN"/>
    <property type="match status" value="1"/>
</dbReference>
<keyword evidence="5 9" id="KW-0812">Transmembrane</keyword>
<evidence type="ECO:0000256" key="9">
    <source>
        <dbReference type="RuleBase" id="RU361157"/>
    </source>
</evidence>